<accession>A0ABM0MZA7</accession>
<dbReference type="Pfam" id="PF00759">
    <property type="entry name" value="Glyco_hydro_9"/>
    <property type="match status" value="1"/>
</dbReference>
<evidence type="ECO:0000313" key="15">
    <source>
        <dbReference type="RefSeq" id="XP_006825348.1"/>
    </source>
</evidence>
<dbReference type="Gene3D" id="1.50.10.10">
    <property type="match status" value="1"/>
</dbReference>
<feature type="signal peptide" evidence="11">
    <location>
        <begin position="1"/>
        <end position="19"/>
    </location>
</feature>
<organism evidence="14 15">
    <name type="scientific">Saccoglossus kowalevskii</name>
    <name type="common">Acorn worm</name>
    <dbReference type="NCBI Taxonomy" id="10224"/>
    <lineage>
        <taxon>Eukaryota</taxon>
        <taxon>Metazoa</taxon>
        <taxon>Hemichordata</taxon>
        <taxon>Enteropneusta</taxon>
        <taxon>Harrimaniidae</taxon>
        <taxon>Saccoglossus</taxon>
    </lineage>
</organism>
<proteinExistence type="inferred from homology"/>
<evidence type="ECO:0000256" key="9">
    <source>
        <dbReference type="PROSITE-ProRule" id="PRU00302"/>
    </source>
</evidence>
<dbReference type="InterPro" id="IPR035976">
    <property type="entry name" value="Sushi/SCR/CCP_sf"/>
</dbReference>
<evidence type="ECO:0000256" key="3">
    <source>
        <dbReference type="ARBA" id="ARBA00022801"/>
    </source>
</evidence>
<evidence type="ECO:0000256" key="11">
    <source>
        <dbReference type="RuleBase" id="RU361166"/>
    </source>
</evidence>
<reference evidence="15" key="1">
    <citation type="submission" date="2025-08" db="UniProtKB">
        <authorList>
            <consortium name="RefSeq"/>
        </authorList>
    </citation>
    <scope>IDENTIFICATION</scope>
    <source>
        <tissue evidence="15">Testes</tissue>
    </source>
</reference>
<dbReference type="InterPro" id="IPR033126">
    <property type="entry name" value="Glyco_hydro_9_Asp/Glu_AS"/>
</dbReference>
<dbReference type="Pfam" id="PF00084">
    <property type="entry name" value="Sushi"/>
    <property type="match status" value="1"/>
</dbReference>
<evidence type="ECO:0000313" key="14">
    <source>
        <dbReference type="Proteomes" id="UP000694865"/>
    </source>
</evidence>
<evidence type="ECO:0000259" key="13">
    <source>
        <dbReference type="PROSITE" id="PS50923"/>
    </source>
</evidence>
<dbReference type="SUPFAM" id="SSF48208">
    <property type="entry name" value="Six-hairpin glycosidases"/>
    <property type="match status" value="1"/>
</dbReference>
<evidence type="ECO:0000256" key="12">
    <source>
        <dbReference type="SAM" id="MobiDB-lite"/>
    </source>
</evidence>
<keyword evidence="14" id="KW-1185">Reference proteome</keyword>
<feature type="region of interest" description="Disordered" evidence="12">
    <location>
        <begin position="34"/>
        <end position="77"/>
    </location>
</feature>
<evidence type="ECO:0000256" key="5">
    <source>
        <dbReference type="ARBA" id="ARBA00023157"/>
    </source>
</evidence>
<dbReference type="Proteomes" id="UP000694865">
    <property type="component" value="Unplaced"/>
</dbReference>
<keyword evidence="5" id="KW-1015">Disulfide bond</keyword>
<comment type="caution">
    <text evidence="9">Lacks conserved residue(s) required for the propagation of feature annotation.</text>
</comment>
<keyword evidence="3 10" id="KW-0378">Hydrolase</keyword>
<feature type="active site" evidence="10">
    <location>
        <position position="634"/>
    </location>
</feature>
<dbReference type="Gene3D" id="2.10.70.10">
    <property type="entry name" value="Complement Module, domain 1"/>
    <property type="match status" value="1"/>
</dbReference>
<dbReference type="InterPro" id="IPR001701">
    <property type="entry name" value="Glyco_hydro_9"/>
</dbReference>
<dbReference type="GeneID" id="100369156"/>
<evidence type="ECO:0000256" key="7">
    <source>
        <dbReference type="ARBA" id="ARBA00023295"/>
    </source>
</evidence>
<dbReference type="InterPro" id="IPR008928">
    <property type="entry name" value="6-hairpin_glycosidase_sf"/>
</dbReference>
<sequence>MEKILVSVLMLICLSTVTTHPTLVKDINMNVEKRDNNSVGFDGPPPDVPDEDDLADRTPVGLDGPPPDVPDEEDESEIKTRYIRNIEKRDLKGTIYSDGCFYPGELRYGKQTSGPTVAPMAPGTVLQYECDTGYTMRGEASIECKYHSKLGHYWSFYMPICTKEYDYDQVLRLSNKFYEAQRSGKLPSDNRIDWRGDSALDDGAMAGKDLSGGWYDAGDHVKFNLPMASATTLLGWGFIEFYDAYEAAGEVGHLMANIRWSCEYFIKTLDDDPDITKIRVYYQVGDPLKDHSYWGKAENMAGDNRDVYTCTCGSHCSEIAAESSAALSVCSIAFNMSTPYRDVAFAKTALETSKRLFEFSKHGECRGFYRKDGFYKSRSYWDEIVEASLFLYYATRHGEYLSEASLGYSNTEDVVEHLVSNDNSDVSMPEMNSADFITVAKSEFFLNTGAVQAVAACLSWGDKRPVVHLLLYKFLKEKDILSTAEKDMMKKAQSKIVIYMNTWMHVVASAPGGLRVRDMVNGDWGSNRYAANSAFVALMAAHYSLKMTYNSREYSFYEWRRFAIEQIHYMLGDHGQCYVVGFGDNCCKRPHHRGSSCPKSDTCGMTYLNMNADNPNRLDGALCGGPDINGVYTDNRSDYFHNEVTCDYNAGFQSSIAGTLN</sequence>
<keyword evidence="4 11" id="KW-0136">Cellulose degradation</keyword>
<keyword evidence="11" id="KW-0732">Signal</keyword>
<dbReference type="InterPro" id="IPR000436">
    <property type="entry name" value="Sushi_SCR_CCP_dom"/>
</dbReference>
<dbReference type="PANTHER" id="PTHR22298">
    <property type="entry name" value="ENDO-1,4-BETA-GLUCANASE"/>
    <property type="match status" value="1"/>
</dbReference>
<keyword evidence="8 10" id="KW-0624">Polysaccharide degradation</keyword>
<dbReference type="SUPFAM" id="SSF57535">
    <property type="entry name" value="Complement control module/SCR domain"/>
    <property type="match status" value="1"/>
</dbReference>
<evidence type="ECO:0000256" key="6">
    <source>
        <dbReference type="ARBA" id="ARBA00023277"/>
    </source>
</evidence>
<feature type="active site" evidence="10">
    <location>
        <position position="643"/>
    </location>
</feature>
<evidence type="ECO:0000256" key="4">
    <source>
        <dbReference type="ARBA" id="ARBA00023001"/>
    </source>
</evidence>
<keyword evidence="9" id="KW-0768">Sushi</keyword>
<dbReference type="SMART" id="SM00032">
    <property type="entry name" value="CCP"/>
    <property type="match status" value="1"/>
</dbReference>
<dbReference type="EC" id="3.2.1.4" evidence="11"/>
<dbReference type="PROSITE" id="PS00698">
    <property type="entry name" value="GH9_3"/>
    <property type="match status" value="1"/>
</dbReference>
<feature type="domain" description="Sushi" evidence="13">
    <location>
        <begin position="98"/>
        <end position="163"/>
    </location>
</feature>
<evidence type="ECO:0000256" key="10">
    <source>
        <dbReference type="PROSITE-ProRule" id="PRU10060"/>
    </source>
</evidence>
<dbReference type="InterPro" id="IPR012341">
    <property type="entry name" value="6hp_glycosidase-like_sf"/>
</dbReference>
<name>A0ABM0MZA7_SACKO</name>
<keyword evidence="6 10" id="KW-0119">Carbohydrate metabolism</keyword>
<evidence type="ECO:0000256" key="2">
    <source>
        <dbReference type="ARBA" id="ARBA00007072"/>
    </source>
</evidence>
<dbReference type="CDD" id="cd00033">
    <property type="entry name" value="CCP"/>
    <property type="match status" value="1"/>
</dbReference>
<dbReference type="PROSITE" id="PS50923">
    <property type="entry name" value="SUSHI"/>
    <property type="match status" value="1"/>
</dbReference>
<feature type="chain" id="PRO_5044986532" description="Endoglucanase" evidence="11">
    <location>
        <begin position="20"/>
        <end position="661"/>
    </location>
</feature>
<keyword evidence="7 10" id="KW-0326">Glycosidase</keyword>
<evidence type="ECO:0000256" key="1">
    <source>
        <dbReference type="ARBA" id="ARBA00000966"/>
    </source>
</evidence>
<protein>
    <recommendedName>
        <fullName evidence="11">Endoglucanase</fullName>
        <ecNumber evidence="11">3.2.1.4</ecNumber>
    </recommendedName>
</protein>
<comment type="similarity">
    <text evidence="2 10 11">Belongs to the glycosyl hydrolase 9 (cellulase E) family.</text>
</comment>
<gene>
    <name evidence="15" type="primary">LOC100369156</name>
</gene>
<dbReference type="RefSeq" id="XP_006825348.1">
    <property type="nucleotide sequence ID" value="XM_006825285.1"/>
</dbReference>
<comment type="catalytic activity">
    <reaction evidence="1 11">
        <text>Endohydrolysis of (1-&gt;4)-beta-D-glucosidic linkages in cellulose, lichenin and cereal beta-D-glucans.</text>
        <dbReference type="EC" id="3.2.1.4"/>
    </reaction>
</comment>
<evidence type="ECO:0000256" key="8">
    <source>
        <dbReference type="ARBA" id="ARBA00023326"/>
    </source>
</evidence>